<dbReference type="InterPro" id="IPR012337">
    <property type="entry name" value="RNaseH-like_sf"/>
</dbReference>
<keyword evidence="4" id="KW-0862">Zinc</keyword>
<dbReference type="SUPFAM" id="SSF53098">
    <property type="entry name" value="Ribonuclease H-like"/>
    <property type="match status" value="1"/>
</dbReference>
<protein>
    <recommendedName>
        <fullName evidence="8">Zinc finger BED domain-containing protein RICESLEEPER 2-like</fullName>
    </recommendedName>
</protein>
<dbReference type="PANTHER" id="PTHR46481">
    <property type="entry name" value="ZINC FINGER BED DOMAIN-CONTAINING PROTEIN 4"/>
    <property type="match status" value="1"/>
</dbReference>
<keyword evidence="5" id="KW-0539">Nucleus</keyword>
<evidence type="ECO:0000256" key="2">
    <source>
        <dbReference type="ARBA" id="ARBA00022723"/>
    </source>
</evidence>
<dbReference type="Proteomes" id="UP000593568">
    <property type="component" value="Unassembled WGS sequence"/>
</dbReference>
<name>A0A7J9EAL4_9ROSI</name>
<comment type="subcellular location">
    <subcellularLocation>
        <location evidence="1">Nucleus</location>
    </subcellularLocation>
</comment>
<accession>A0A7J9EAL4</accession>
<organism evidence="6 7">
    <name type="scientific">Gossypium trilobum</name>
    <dbReference type="NCBI Taxonomy" id="34281"/>
    <lineage>
        <taxon>Eukaryota</taxon>
        <taxon>Viridiplantae</taxon>
        <taxon>Streptophyta</taxon>
        <taxon>Embryophyta</taxon>
        <taxon>Tracheophyta</taxon>
        <taxon>Spermatophyta</taxon>
        <taxon>Magnoliopsida</taxon>
        <taxon>eudicotyledons</taxon>
        <taxon>Gunneridae</taxon>
        <taxon>Pentapetalae</taxon>
        <taxon>rosids</taxon>
        <taxon>malvids</taxon>
        <taxon>Malvales</taxon>
        <taxon>Malvaceae</taxon>
        <taxon>Malvoideae</taxon>
        <taxon>Gossypium</taxon>
    </lineage>
</organism>
<evidence type="ECO:0000313" key="6">
    <source>
        <dbReference type="EMBL" id="MBA0770073.1"/>
    </source>
</evidence>
<evidence type="ECO:0000256" key="5">
    <source>
        <dbReference type="ARBA" id="ARBA00023242"/>
    </source>
</evidence>
<keyword evidence="2" id="KW-0479">Metal-binding</keyword>
<reference evidence="6 7" key="1">
    <citation type="journal article" date="2019" name="Genome Biol. Evol.">
        <title>Insights into the evolution of the New World diploid cottons (Gossypium, subgenus Houzingenia) based on genome sequencing.</title>
        <authorList>
            <person name="Grover C.E."/>
            <person name="Arick M.A. 2nd"/>
            <person name="Thrash A."/>
            <person name="Conover J.L."/>
            <person name="Sanders W.S."/>
            <person name="Peterson D.G."/>
            <person name="Frelichowski J.E."/>
            <person name="Scheffler J.A."/>
            <person name="Scheffler B.E."/>
            <person name="Wendel J.F."/>
        </authorList>
    </citation>
    <scope>NUCLEOTIDE SEQUENCE [LARGE SCALE GENOMIC DNA]</scope>
    <source>
        <strain evidence="6">8</strain>
        <tissue evidence="6">Leaf</tissue>
    </source>
</reference>
<evidence type="ECO:0000256" key="3">
    <source>
        <dbReference type="ARBA" id="ARBA00022771"/>
    </source>
</evidence>
<dbReference type="GO" id="GO:0005634">
    <property type="term" value="C:nucleus"/>
    <property type="evidence" value="ECO:0007669"/>
    <property type="project" value="UniProtKB-SubCell"/>
</dbReference>
<evidence type="ECO:0000256" key="4">
    <source>
        <dbReference type="ARBA" id="ARBA00022833"/>
    </source>
</evidence>
<keyword evidence="3" id="KW-0863">Zinc-finger</keyword>
<keyword evidence="7" id="KW-1185">Reference proteome</keyword>
<evidence type="ECO:0000256" key="1">
    <source>
        <dbReference type="ARBA" id="ARBA00004123"/>
    </source>
</evidence>
<dbReference type="GO" id="GO:0008270">
    <property type="term" value="F:zinc ion binding"/>
    <property type="evidence" value="ECO:0007669"/>
    <property type="project" value="UniProtKB-KW"/>
</dbReference>
<dbReference type="PANTHER" id="PTHR46481:SF10">
    <property type="entry name" value="ZINC FINGER BED DOMAIN-CONTAINING PROTEIN 39"/>
    <property type="match status" value="1"/>
</dbReference>
<gene>
    <name evidence="6" type="ORF">Gotri_018750</name>
</gene>
<evidence type="ECO:0008006" key="8">
    <source>
        <dbReference type="Google" id="ProtNLM"/>
    </source>
</evidence>
<proteinExistence type="predicted"/>
<sequence length="204" mass="23279">MLTRLGIEGKVCSIFVDNASYNDAAVRMLKDSLSFHKRLSLNGKLFHVRFCAHILNLLVHDGLSKIEDVIDNVRESVKHIIASTMHLTMFNASYKYLPSDEDWVRVEDVCYFLALFNDVTNIILEEAPRQIRIVRHSLYELYKEYMDEYVASNFGTSMENDVQESGVNNASTTSRIGKGKVMTGRRSFDTVGNVKSKLDIDLEE</sequence>
<dbReference type="InterPro" id="IPR052035">
    <property type="entry name" value="ZnF_BED_domain_contain"/>
</dbReference>
<dbReference type="AlphaFoldDB" id="A0A7J9EAL4"/>
<comment type="caution">
    <text evidence="6">The sequence shown here is derived from an EMBL/GenBank/DDBJ whole genome shotgun (WGS) entry which is preliminary data.</text>
</comment>
<evidence type="ECO:0000313" key="7">
    <source>
        <dbReference type="Proteomes" id="UP000593568"/>
    </source>
</evidence>
<dbReference type="EMBL" id="JABEZW010000007">
    <property type="protein sequence ID" value="MBA0770073.1"/>
    <property type="molecule type" value="Genomic_DNA"/>
</dbReference>